<protein>
    <recommendedName>
        <fullName evidence="8">Inositol-1-monophosphatase</fullName>
        <ecNumber evidence="8">3.1.3.25</ecNumber>
    </recommendedName>
</protein>
<evidence type="ECO:0000256" key="4">
    <source>
        <dbReference type="ARBA" id="ARBA00022723"/>
    </source>
</evidence>
<dbReference type="InterPro" id="IPR020583">
    <property type="entry name" value="Inositol_monoP_metal-BS"/>
</dbReference>
<evidence type="ECO:0000256" key="3">
    <source>
        <dbReference type="ARBA" id="ARBA00009759"/>
    </source>
</evidence>
<comment type="catalytic activity">
    <reaction evidence="1 8">
        <text>a myo-inositol phosphate + H2O = myo-inositol + phosphate</text>
        <dbReference type="Rhea" id="RHEA:24056"/>
        <dbReference type="ChEBI" id="CHEBI:15377"/>
        <dbReference type="ChEBI" id="CHEBI:17268"/>
        <dbReference type="ChEBI" id="CHEBI:43474"/>
        <dbReference type="ChEBI" id="CHEBI:84139"/>
        <dbReference type="EC" id="3.1.3.25"/>
    </reaction>
</comment>
<dbReference type="Proteomes" id="UP000235122">
    <property type="component" value="Unassembled WGS sequence"/>
</dbReference>
<comment type="cofactor">
    <cofactor evidence="2 7 8">
        <name>Mg(2+)</name>
        <dbReference type="ChEBI" id="CHEBI:18420"/>
    </cofactor>
</comment>
<dbReference type="PROSITE" id="PS00630">
    <property type="entry name" value="IMP_2"/>
    <property type="match status" value="1"/>
</dbReference>
<dbReference type="GO" id="GO:0007165">
    <property type="term" value="P:signal transduction"/>
    <property type="evidence" value="ECO:0007669"/>
    <property type="project" value="TreeGrafter"/>
</dbReference>
<accession>A0A2I1IM47</accession>
<dbReference type="InterPro" id="IPR000760">
    <property type="entry name" value="Inositol_monophosphatase-like"/>
</dbReference>
<dbReference type="PROSITE" id="PS00629">
    <property type="entry name" value="IMP_1"/>
    <property type="match status" value="1"/>
</dbReference>
<dbReference type="EC" id="3.1.3.25" evidence="8"/>
<gene>
    <name evidence="9" type="ORF">CYJ19_08160</name>
</gene>
<evidence type="ECO:0000256" key="1">
    <source>
        <dbReference type="ARBA" id="ARBA00001033"/>
    </source>
</evidence>
<evidence type="ECO:0000256" key="6">
    <source>
        <dbReference type="ARBA" id="ARBA00022842"/>
    </source>
</evidence>
<evidence type="ECO:0000313" key="10">
    <source>
        <dbReference type="Proteomes" id="UP000235122"/>
    </source>
</evidence>
<evidence type="ECO:0000256" key="8">
    <source>
        <dbReference type="RuleBase" id="RU364068"/>
    </source>
</evidence>
<dbReference type="GO" id="GO:0006020">
    <property type="term" value="P:inositol metabolic process"/>
    <property type="evidence" value="ECO:0007669"/>
    <property type="project" value="TreeGrafter"/>
</dbReference>
<evidence type="ECO:0000256" key="7">
    <source>
        <dbReference type="PIRSR" id="PIRSR600760-2"/>
    </source>
</evidence>
<dbReference type="Gene3D" id="3.30.540.10">
    <property type="entry name" value="Fructose-1,6-Bisphosphatase, subunit A, domain 1"/>
    <property type="match status" value="1"/>
</dbReference>
<feature type="binding site" evidence="7">
    <location>
        <position position="80"/>
    </location>
    <ligand>
        <name>Mg(2+)</name>
        <dbReference type="ChEBI" id="CHEBI:18420"/>
        <label>1</label>
        <note>catalytic</note>
    </ligand>
</feature>
<sequence length="278" mass="29091">MESFALPISEATRDGLWALAKDVAIEAAQLAEKRKSEGKVTVAATKSSPVDPVTEVDREVEALIRQKISAARPEDGIMGEEAGIDGGKSGLFWIVDPIDGTVNYIRQVAPAAVSVACVYGSVDPTTWVPVVGAVAEIGTDRLYHAGAGGGAYLGESPIGASSLTRLAPALVATGFGYVRERRQRQGKFLASLIGDIADIRRCGSAALSLCAVASGTVDIYYEEGLKPWDMAAGELICAEAGATVSDGCSGRPSAKMLTAAPPELANIFNQRISSIYWE</sequence>
<dbReference type="EMBL" id="PKKO01000004">
    <property type="protein sequence ID" value="PKY72162.1"/>
    <property type="molecule type" value="Genomic_DNA"/>
</dbReference>
<comment type="caution">
    <text evidence="9">The sequence shown here is derived from an EMBL/GenBank/DDBJ whole genome shotgun (WGS) entry which is preliminary data.</text>
</comment>
<dbReference type="Gene3D" id="3.40.190.80">
    <property type="match status" value="1"/>
</dbReference>
<dbReference type="InterPro" id="IPR020550">
    <property type="entry name" value="Inositol_monophosphatase_CS"/>
</dbReference>
<organism evidence="9 10">
    <name type="scientific">Winkia neuii</name>
    <dbReference type="NCBI Taxonomy" id="33007"/>
    <lineage>
        <taxon>Bacteria</taxon>
        <taxon>Bacillati</taxon>
        <taxon>Actinomycetota</taxon>
        <taxon>Actinomycetes</taxon>
        <taxon>Actinomycetales</taxon>
        <taxon>Actinomycetaceae</taxon>
        <taxon>Winkia</taxon>
    </lineage>
</organism>
<dbReference type="InterPro" id="IPR033942">
    <property type="entry name" value="IMPase"/>
</dbReference>
<keyword evidence="10" id="KW-1185">Reference proteome</keyword>
<keyword evidence="4 7" id="KW-0479">Metal-binding</keyword>
<evidence type="ECO:0000313" key="9">
    <source>
        <dbReference type="EMBL" id="PKY72162.1"/>
    </source>
</evidence>
<dbReference type="GO" id="GO:0046872">
    <property type="term" value="F:metal ion binding"/>
    <property type="evidence" value="ECO:0007669"/>
    <property type="project" value="UniProtKB-KW"/>
</dbReference>
<comment type="similarity">
    <text evidence="3 8">Belongs to the inositol monophosphatase superfamily.</text>
</comment>
<feature type="binding site" evidence="7">
    <location>
        <position position="99"/>
    </location>
    <ligand>
        <name>Mg(2+)</name>
        <dbReference type="ChEBI" id="CHEBI:18420"/>
        <label>1</label>
        <note>catalytic</note>
    </ligand>
</feature>
<feature type="binding site" evidence="7">
    <location>
        <position position="98"/>
    </location>
    <ligand>
        <name>Mg(2+)</name>
        <dbReference type="ChEBI" id="CHEBI:18420"/>
        <label>1</label>
        <note>catalytic</note>
    </ligand>
</feature>
<dbReference type="CDD" id="cd01639">
    <property type="entry name" value="IMPase"/>
    <property type="match status" value="1"/>
</dbReference>
<dbReference type="RefSeq" id="WP_024331212.1">
    <property type="nucleotide sequence ID" value="NZ_JASOXK010000003.1"/>
</dbReference>
<feature type="binding site" evidence="7">
    <location>
        <position position="229"/>
    </location>
    <ligand>
        <name>Mg(2+)</name>
        <dbReference type="ChEBI" id="CHEBI:18420"/>
        <label>1</label>
        <note>catalytic</note>
    </ligand>
</feature>
<dbReference type="STRING" id="33007.HMPREF3198_00596"/>
<evidence type="ECO:0000256" key="2">
    <source>
        <dbReference type="ARBA" id="ARBA00001946"/>
    </source>
</evidence>
<name>A0A2I1IM47_9ACTO</name>
<dbReference type="AlphaFoldDB" id="A0A2I1IM47"/>
<dbReference type="PANTHER" id="PTHR20854:SF4">
    <property type="entry name" value="INOSITOL-1-MONOPHOSPHATASE-RELATED"/>
    <property type="match status" value="1"/>
</dbReference>
<keyword evidence="6 7" id="KW-0460">Magnesium</keyword>
<reference evidence="9 10" key="1">
    <citation type="submission" date="2017-12" db="EMBL/GenBank/DDBJ databases">
        <title>Phylogenetic diversity of female urinary microbiome.</title>
        <authorList>
            <person name="Thomas-White K."/>
            <person name="Wolfe A.J."/>
        </authorList>
    </citation>
    <scope>NUCLEOTIDE SEQUENCE [LARGE SCALE GENOMIC DNA]</scope>
    <source>
        <strain evidence="9 10">UMB0402</strain>
    </source>
</reference>
<dbReference type="GeneID" id="35867347"/>
<dbReference type="SUPFAM" id="SSF56655">
    <property type="entry name" value="Carbohydrate phosphatase"/>
    <property type="match status" value="1"/>
</dbReference>
<evidence type="ECO:0000256" key="5">
    <source>
        <dbReference type="ARBA" id="ARBA00022801"/>
    </source>
</evidence>
<dbReference type="GO" id="GO:0046854">
    <property type="term" value="P:phosphatidylinositol phosphate biosynthetic process"/>
    <property type="evidence" value="ECO:0007669"/>
    <property type="project" value="InterPro"/>
</dbReference>
<dbReference type="GO" id="GO:0008934">
    <property type="term" value="F:inositol monophosphate 1-phosphatase activity"/>
    <property type="evidence" value="ECO:0007669"/>
    <property type="project" value="InterPro"/>
</dbReference>
<proteinExistence type="inferred from homology"/>
<dbReference type="PANTHER" id="PTHR20854">
    <property type="entry name" value="INOSITOL MONOPHOSPHATASE"/>
    <property type="match status" value="1"/>
</dbReference>
<dbReference type="Pfam" id="PF00459">
    <property type="entry name" value="Inositol_P"/>
    <property type="match status" value="1"/>
</dbReference>
<keyword evidence="5 8" id="KW-0378">Hydrolase</keyword>
<feature type="binding site" evidence="7">
    <location>
        <position position="96"/>
    </location>
    <ligand>
        <name>Mg(2+)</name>
        <dbReference type="ChEBI" id="CHEBI:18420"/>
        <label>1</label>
        <note>catalytic</note>
    </ligand>
</feature>
<dbReference type="PRINTS" id="PR00377">
    <property type="entry name" value="IMPHPHTASES"/>
</dbReference>